<feature type="compositionally biased region" description="Basic and acidic residues" evidence="1">
    <location>
        <begin position="94"/>
        <end position="117"/>
    </location>
</feature>
<name>A0ABR4AJ44_9LECA</name>
<accession>A0ABR4AJ44</accession>
<feature type="compositionally biased region" description="Basic and acidic residues" evidence="1">
    <location>
        <begin position="457"/>
        <end position="479"/>
    </location>
</feature>
<feature type="compositionally biased region" description="Basic and acidic residues" evidence="1">
    <location>
        <begin position="137"/>
        <end position="159"/>
    </location>
</feature>
<protein>
    <recommendedName>
        <fullName evidence="4">BTB domain transcription factor</fullName>
    </recommendedName>
</protein>
<reference evidence="2 3" key="1">
    <citation type="submission" date="2024-09" db="EMBL/GenBank/DDBJ databases">
        <title>Rethinking Asexuality: The Enigmatic Case of Functional Sexual Genes in Lepraria (Stereocaulaceae).</title>
        <authorList>
            <person name="Doellman M."/>
            <person name="Sun Y."/>
            <person name="Barcenas-Pena A."/>
            <person name="Lumbsch H.T."/>
            <person name="Grewe F."/>
        </authorList>
    </citation>
    <scope>NUCLEOTIDE SEQUENCE [LARGE SCALE GENOMIC DNA]</scope>
    <source>
        <strain evidence="2 3">Mercado 3170</strain>
    </source>
</reference>
<feature type="region of interest" description="Disordered" evidence="1">
    <location>
        <begin position="448"/>
        <end position="479"/>
    </location>
</feature>
<dbReference type="PANTHER" id="PTHR34776:SF1">
    <property type="entry name" value="F17F16.3 PROTEIN"/>
    <property type="match status" value="1"/>
</dbReference>
<proteinExistence type="predicted"/>
<evidence type="ECO:0000313" key="3">
    <source>
        <dbReference type="Proteomes" id="UP001590950"/>
    </source>
</evidence>
<keyword evidence="3" id="KW-1185">Reference proteome</keyword>
<dbReference type="PANTHER" id="PTHR34776">
    <property type="entry name" value="F17F16.3 PROTEIN"/>
    <property type="match status" value="1"/>
</dbReference>
<evidence type="ECO:0000256" key="1">
    <source>
        <dbReference type="SAM" id="MobiDB-lite"/>
    </source>
</evidence>
<dbReference type="EMBL" id="JBEFKJ010000006">
    <property type="protein sequence ID" value="KAL2045785.1"/>
    <property type="molecule type" value="Genomic_DNA"/>
</dbReference>
<gene>
    <name evidence="2" type="ORF">N7G274_002216</name>
</gene>
<feature type="compositionally biased region" description="Polar residues" evidence="1">
    <location>
        <begin position="388"/>
        <end position="400"/>
    </location>
</feature>
<feature type="compositionally biased region" description="Low complexity" evidence="1">
    <location>
        <begin position="1"/>
        <end position="16"/>
    </location>
</feature>
<evidence type="ECO:0008006" key="4">
    <source>
        <dbReference type="Google" id="ProtNLM"/>
    </source>
</evidence>
<feature type="region of interest" description="Disordered" evidence="1">
    <location>
        <begin position="1"/>
        <end position="229"/>
    </location>
</feature>
<feature type="region of interest" description="Disordered" evidence="1">
    <location>
        <begin position="388"/>
        <end position="409"/>
    </location>
</feature>
<dbReference type="Proteomes" id="UP001590950">
    <property type="component" value="Unassembled WGS sequence"/>
</dbReference>
<organism evidence="2 3">
    <name type="scientific">Stereocaulon virgatum</name>
    <dbReference type="NCBI Taxonomy" id="373712"/>
    <lineage>
        <taxon>Eukaryota</taxon>
        <taxon>Fungi</taxon>
        <taxon>Dikarya</taxon>
        <taxon>Ascomycota</taxon>
        <taxon>Pezizomycotina</taxon>
        <taxon>Lecanoromycetes</taxon>
        <taxon>OSLEUM clade</taxon>
        <taxon>Lecanoromycetidae</taxon>
        <taxon>Lecanorales</taxon>
        <taxon>Lecanorineae</taxon>
        <taxon>Stereocaulaceae</taxon>
        <taxon>Stereocaulon</taxon>
    </lineage>
</organism>
<comment type="caution">
    <text evidence="2">The sequence shown here is derived from an EMBL/GenBank/DDBJ whole genome shotgun (WGS) entry which is preliminary data.</text>
</comment>
<feature type="compositionally biased region" description="Basic and acidic residues" evidence="1">
    <location>
        <begin position="180"/>
        <end position="189"/>
    </location>
</feature>
<evidence type="ECO:0000313" key="2">
    <source>
        <dbReference type="EMBL" id="KAL2045785.1"/>
    </source>
</evidence>
<sequence length="508" mass="53795">MAGRRSSARQAAQKAGSGVGQSGQNEMSSEVVASPAAATGSKGKAAQSKLSTGGAGSKRKASGAAAGGKAKKGKRAQGKEDKAQTTIGDTMPVEAKDGRDTDVEMKGRGENEDKKGEASNGDPVGDEKVGDPPAAGGKKEPTSNGDAKDSAKEGEEKNDTTPAAKIGATTNGEATISSSAKKEESKKNGFDTLMDASAGKEGDKNITAEGTGSKVSAADNAVETSSERAEAMPSSILEKGIIYFFFRGRVGINEPSDVNDIARSYIILRPMPHGAKLGEGPIGDAKNVRMLALPKKVLPVSPKDRFMTFVEKANVSLEDVKQQLSSSDYSTKTAGVRHTPAATPIGEGVYAITKTGRETHLAYILTVPSEINEVQKAVGLRQQGSYLTSAKNPKSASPANASLPKGPEYPQEIIDEFHGRGWMPLEPKLLDYENTQFLIIGHKDHALEKAAQPQDGEDQKADKETPMEELEKLEHEDEIRVEHLKGDDSVFIDLGMSAKEYPKLQTTW</sequence>